<dbReference type="SUPFAM" id="SSF48024">
    <property type="entry name" value="N-terminal domain of DnaB helicase"/>
    <property type="match status" value="1"/>
</dbReference>
<dbReference type="Gene3D" id="1.10.860.10">
    <property type="entry name" value="DNAb Helicase, Chain A"/>
    <property type="match status" value="1"/>
</dbReference>
<keyword evidence="2" id="KW-0547">Nucleotide-binding</keyword>
<dbReference type="InterPro" id="IPR016136">
    <property type="entry name" value="DNA_helicase_N/primase_C"/>
</dbReference>
<dbReference type="Pfam" id="PF03796">
    <property type="entry name" value="DnaB_C"/>
    <property type="match status" value="1"/>
</dbReference>
<dbReference type="PANTHER" id="PTHR30153:SF2">
    <property type="entry name" value="REPLICATIVE DNA HELICASE"/>
    <property type="match status" value="1"/>
</dbReference>
<dbReference type="InterPro" id="IPR036185">
    <property type="entry name" value="DNA_heli_DnaB-like_N_sf"/>
</dbReference>
<reference evidence="2" key="1">
    <citation type="submission" date="2019-08" db="EMBL/GenBank/DDBJ databases">
        <authorList>
            <person name="Kucharzyk K."/>
            <person name="Murdoch R.W."/>
            <person name="Higgins S."/>
            <person name="Loffler F."/>
        </authorList>
    </citation>
    <scope>NUCLEOTIDE SEQUENCE</scope>
</reference>
<dbReference type="PANTHER" id="PTHR30153">
    <property type="entry name" value="REPLICATIVE DNA HELICASE DNAB"/>
    <property type="match status" value="1"/>
</dbReference>
<sequence>MQEERYFIGQILWDPTILNKTIVTPSDFQGEQERGVFEAMLTLSRENGVVDENSTAKKSGIPLGTILDLKSSNVICATWEHYQKVLIDASRVRAIKKTCERVLKSDQPADALVDMFIEETQDVRGRMVFRPCALPSCIEESIAALEARIKSKKIPGHATGYPILDSCIGGLQKTRLYYVGARPSQGKSTLLMNLVVNCNVPCIIFSAESSKSEFADRMIIREKRINSSQYYNGTLTKDDAKKVVEASSELYDRNYIIIHDEPNIPLSRLVQIARDAKRYNKVEAIFIDYVQLLVFHDQSRPKNEQVSEISKLLKQLARELDVPVICAAQLRRDAEGKKPQLSDFSDSTQLERDADVAIMIYHIDKKEGSDNNRETFLLIEKNRDGRLGYIRMNYHPEFMLFEEACNQQIPRREAE</sequence>
<protein>
    <submittedName>
        <fullName evidence="2">Replicative DNA helicase</fullName>
        <ecNumber evidence="2">3.6.4.12</ecNumber>
    </submittedName>
</protein>
<gene>
    <name evidence="2" type="primary">dnaB_6</name>
    <name evidence="2" type="ORF">SDC9_70003</name>
</gene>
<comment type="caution">
    <text evidence="2">The sequence shown here is derived from an EMBL/GenBank/DDBJ whole genome shotgun (WGS) entry which is preliminary data.</text>
</comment>
<dbReference type="GO" id="GO:0043139">
    <property type="term" value="F:5'-3' DNA helicase activity"/>
    <property type="evidence" value="ECO:0007669"/>
    <property type="project" value="UniProtKB-EC"/>
</dbReference>
<dbReference type="PROSITE" id="PS51199">
    <property type="entry name" value="SF4_HELICASE"/>
    <property type="match status" value="1"/>
</dbReference>
<evidence type="ECO:0000313" key="2">
    <source>
        <dbReference type="EMBL" id="MPM23529.1"/>
    </source>
</evidence>
<proteinExistence type="predicted"/>
<dbReference type="EC" id="3.6.4.12" evidence="2"/>
<dbReference type="SUPFAM" id="SSF52540">
    <property type="entry name" value="P-loop containing nucleoside triphosphate hydrolases"/>
    <property type="match status" value="1"/>
</dbReference>
<keyword evidence="2" id="KW-0347">Helicase</keyword>
<organism evidence="2">
    <name type="scientific">bioreactor metagenome</name>
    <dbReference type="NCBI Taxonomy" id="1076179"/>
    <lineage>
        <taxon>unclassified sequences</taxon>
        <taxon>metagenomes</taxon>
        <taxon>ecological metagenomes</taxon>
    </lineage>
</organism>
<keyword evidence="2" id="KW-0067">ATP-binding</keyword>
<evidence type="ECO:0000259" key="1">
    <source>
        <dbReference type="PROSITE" id="PS51199"/>
    </source>
</evidence>
<name>A0A644Y5E4_9ZZZZ</name>
<dbReference type="GO" id="GO:0003677">
    <property type="term" value="F:DNA binding"/>
    <property type="evidence" value="ECO:0007669"/>
    <property type="project" value="UniProtKB-KW"/>
</dbReference>
<accession>A0A644Y5E4</accession>
<dbReference type="GO" id="GO:0016887">
    <property type="term" value="F:ATP hydrolysis activity"/>
    <property type="evidence" value="ECO:0007669"/>
    <property type="project" value="RHEA"/>
</dbReference>
<dbReference type="Gene3D" id="3.40.50.300">
    <property type="entry name" value="P-loop containing nucleotide triphosphate hydrolases"/>
    <property type="match status" value="1"/>
</dbReference>
<dbReference type="GO" id="GO:0006260">
    <property type="term" value="P:DNA replication"/>
    <property type="evidence" value="ECO:0007669"/>
    <property type="project" value="UniProtKB-KW"/>
</dbReference>
<dbReference type="EMBL" id="VSSQ01004052">
    <property type="protein sequence ID" value="MPM23529.1"/>
    <property type="molecule type" value="Genomic_DNA"/>
</dbReference>
<dbReference type="InterPro" id="IPR027417">
    <property type="entry name" value="P-loop_NTPase"/>
</dbReference>
<dbReference type="GO" id="GO:0005524">
    <property type="term" value="F:ATP binding"/>
    <property type="evidence" value="ECO:0007669"/>
    <property type="project" value="UniProtKB-KW"/>
</dbReference>
<feature type="domain" description="SF4 helicase" evidence="1">
    <location>
        <begin position="150"/>
        <end position="408"/>
    </location>
</feature>
<dbReference type="GO" id="GO:0005829">
    <property type="term" value="C:cytosol"/>
    <property type="evidence" value="ECO:0007669"/>
    <property type="project" value="TreeGrafter"/>
</dbReference>
<dbReference type="InterPro" id="IPR007694">
    <property type="entry name" value="DNA_helicase_DnaB-like_C"/>
</dbReference>
<dbReference type="AlphaFoldDB" id="A0A644Y5E4"/>
<keyword evidence="2" id="KW-0378">Hydrolase</keyword>